<dbReference type="Pfam" id="PF00550">
    <property type="entry name" value="PP-binding"/>
    <property type="match status" value="1"/>
</dbReference>
<name>A0ABR1QSH1_9PEZI</name>
<keyword evidence="2" id="KW-0597">Phosphoprotein</keyword>
<dbReference type="InterPro" id="IPR007110">
    <property type="entry name" value="Ig-like_dom"/>
</dbReference>
<evidence type="ECO:0000256" key="2">
    <source>
        <dbReference type="ARBA" id="ARBA00022553"/>
    </source>
</evidence>
<dbReference type="PANTHER" id="PTHR43439:SF2">
    <property type="entry name" value="ENZYME, PUTATIVE (JCVI)-RELATED"/>
    <property type="match status" value="1"/>
</dbReference>
<dbReference type="InterPro" id="IPR020806">
    <property type="entry name" value="PKS_PP-bd"/>
</dbReference>
<dbReference type="SUPFAM" id="SSF51735">
    <property type="entry name" value="NAD(P)-binding Rossmann-fold domains"/>
    <property type="match status" value="1"/>
</dbReference>
<dbReference type="Pfam" id="PF07993">
    <property type="entry name" value="NAD_binding_4"/>
    <property type="match status" value="1"/>
</dbReference>
<gene>
    <name evidence="6" type="ORF">PG986_003583</name>
</gene>
<comment type="caution">
    <text evidence="6">The sequence shown here is derived from an EMBL/GenBank/DDBJ whole genome shotgun (WGS) entry which is preliminary data.</text>
</comment>
<dbReference type="SUPFAM" id="SSF56801">
    <property type="entry name" value="Acetyl-CoA synthetase-like"/>
    <property type="match status" value="1"/>
</dbReference>
<dbReference type="Proteomes" id="UP001391051">
    <property type="component" value="Unassembled WGS sequence"/>
</dbReference>
<keyword evidence="7" id="KW-1185">Reference proteome</keyword>
<feature type="region of interest" description="Disordered" evidence="3">
    <location>
        <begin position="555"/>
        <end position="575"/>
    </location>
</feature>
<dbReference type="InterPro" id="IPR042099">
    <property type="entry name" value="ANL_N_sf"/>
</dbReference>
<sequence>MANLIDNGAAAKRQRALLPHMVDHIASIDPDAAYGMWPVVPASYEAGFRTINYAQLANMVNGLAWWLIESLGGPGRDNEALAYVGPNDVRIPALGFATIKAGYSKEWLTIGMKISQQLFLTSPRNSAEAHRSLFGALHCRSIITPEPIPPAAHPILETVSPRHLLIPSVEELLQTVYPSYEYRKTLEEGLQDPIMIIHTSGSTGIPKPLIWTQETILRHQNASSCPAPEGVPTLESIYLGKRVLVTLPPFHGAGFGQNIFYAVPFGNTVIAPAAAAGAIVTAQGLVEALEQTPADIALLVPSVVAELAQNPELLRYCARHLELLVYIGGDLPSRSATPSRRRCRCGANGARRRDWKYIRFHPCAGMVFDKVSDNLYELVIRRREDPVSTQPTFTIRGKEGLAEYRTRDLFAPHPTVPDAWTWQARADDIVVFLNGEKTNPITMEHRIVARNPGLISGALVIGTHRFQAALLLEAAAPVRTTAEQAKFIERAWPSIEEANRVAPAHARVEKSLVLVTDPDRPLVRAGKGTLQRGASVALYEAEINALYDNADNIEEEAGGGDEEEEEEEEEEDTSGVDVVEDVGMTTRRIRNVVLKIAEWPALDDSDSLFERGMDSLQALRLTRALRRALHRRHLGLSTVYQNPTVSELAIAVTAVQDGSGKDDRDIMESLLATYRQLIQEIPVPRVLIGDTKEARPVDAILTGSTGTLGTMILRALLNRPEAVGHVFCLNRSPDGGRSAQKKKWTNLDADASMLKERVTFLRADLAQPYLGLDDATYETLRSRVGLVIHSAWPVNFNLSLSAFRPQLAGMVNLFSFAAALTHRAHVMFISSIGAVAAASSGPAPESIVGSLDAAPANGYSRSKLLAELLCDTASRHVGIPTSIARVGQVAGPVGRTGGSGSSTVMWNRSEWLPSLVISSFHLGCLPSDLGPRFSQVDWMPSDLAADTVVDLAVAGADISSPTAATEASETSGSSSGSIAQVFNLRNPHTTTWAALIPSLQDVARQHLGRALDVVPPTLWLQRLEESSQHQVADRAAETASVASNPAIKLFTFYRDGLWADGPTAEPMSVECSVKASGTLRDMPAIQVDWVRRWVKDWLSMAN</sequence>
<dbReference type="InterPro" id="IPR036736">
    <property type="entry name" value="ACP-like_sf"/>
</dbReference>
<dbReference type="PROSITE" id="PS50835">
    <property type="entry name" value="IG_LIKE"/>
    <property type="match status" value="1"/>
</dbReference>
<dbReference type="InterPro" id="IPR013120">
    <property type="entry name" value="FAR_NAD-bd"/>
</dbReference>
<dbReference type="EMBL" id="JAQQWE010000002">
    <property type="protein sequence ID" value="KAK7962758.1"/>
    <property type="molecule type" value="Genomic_DNA"/>
</dbReference>
<dbReference type="RefSeq" id="XP_066704869.1">
    <property type="nucleotide sequence ID" value="XM_066839805.1"/>
</dbReference>
<dbReference type="PANTHER" id="PTHR43439">
    <property type="entry name" value="PHENYLACETATE-COENZYME A LIGASE"/>
    <property type="match status" value="1"/>
</dbReference>
<dbReference type="SMART" id="SM00823">
    <property type="entry name" value="PKS_PP"/>
    <property type="match status" value="1"/>
</dbReference>
<dbReference type="Gene3D" id="1.10.1200.10">
    <property type="entry name" value="ACP-like"/>
    <property type="match status" value="1"/>
</dbReference>
<dbReference type="InterPro" id="IPR020845">
    <property type="entry name" value="AMP-binding_CS"/>
</dbReference>
<evidence type="ECO:0000313" key="6">
    <source>
        <dbReference type="EMBL" id="KAK7962758.1"/>
    </source>
</evidence>
<feature type="domain" description="Carrier" evidence="4">
    <location>
        <begin position="580"/>
        <end position="656"/>
    </location>
</feature>
<feature type="domain" description="Ig-like" evidence="5">
    <location>
        <begin position="1045"/>
        <end position="1102"/>
    </location>
</feature>
<dbReference type="InterPro" id="IPR051414">
    <property type="entry name" value="Adenylate-forming_Reductase"/>
</dbReference>
<organism evidence="6 7">
    <name type="scientific">Apiospora aurea</name>
    <dbReference type="NCBI Taxonomy" id="335848"/>
    <lineage>
        <taxon>Eukaryota</taxon>
        <taxon>Fungi</taxon>
        <taxon>Dikarya</taxon>
        <taxon>Ascomycota</taxon>
        <taxon>Pezizomycotina</taxon>
        <taxon>Sordariomycetes</taxon>
        <taxon>Xylariomycetidae</taxon>
        <taxon>Amphisphaeriales</taxon>
        <taxon>Apiosporaceae</taxon>
        <taxon>Apiospora</taxon>
    </lineage>
</organism>
<dbReference type="SUPFAM" id="SSF47336">
    <property type="entry name" value="ACP-like"/>
    <property type="match status" value="1"/>
</dbReference>
<dbReference type="PROSITE" id="PS00455">
    <property type="entry name" value="AMP_BINDING"/>
    <property type="match status" value="1"/>
</dbReference>
<evidence type="ECO:0000256" key="3">
    <source>
        <dbReference type="SAM" id="MobiDB-lite"/>
    </source>
</evidence>
<keyword evidence="1" id="KW-0596">Phosphopantetheine</keyword>
<evidence type="ECO:0000259" key="4">
    <source>
        <dbReference type="PROSITE" id="PS50075"/>
    </source>
</evidence>
<dbReference type="InterPro" id="IPR000873">
    <property type="entry name" value="AMP-dep_synth/lig_dom"/>
</dbReference>
<proteinExistence type="predicted"/>
<dbReference type="PROSITE" id="PS50075">
    <property type="entry name" value="CARRIER"/>
    <property type="match status" value="1"/>
</dbReference>
<dbReference type="InterPro" id="IPR036291">
    <property type="entry name" value="NAD(P)-bd_dom_sf"/>
</dbReference>
<dbReference type="Pfam" id="PF23562">
    <property type="entry name" value="AMP-binding_C_3"/>
    <property type="match status" value="1"/>
</dbReference>
<evidence type="ECO:0000259" key="5">
    <source>
        <dbReference type="PROSITE" id="PS50835"/>
    </source>
</evidence>
<accession>A0ABR1QSH1</accession>
<evidence type="ECO:0000256" key="1">
    <source>
        <dbReference type="ARBA" id="ARBA00022450"/>
    </source>
</evidence>
<protein>
    <submittedName>
        <fullName evidence="6">NRPS-like protein biosynthetic cluster</fullName>
    </submittedName>
</protein>
<dbReference type="Pfam" id="PF00501">
    <property type="entry name" value="AMP-binding"/>
    <property type="match status" value="1"/>
</dbReference>
<evidence type="ECO:0000313" key="7">
    <source>
        <dbReference type="Proteomes" id="UP001391051"/>
    </source>
</evidence>
<dbReference type="GeneID" id="92072867"/>
<dbReference type="InterPro" id="IPR009081">
    <property type="entry name" value="PP-bd_ACP"/>
</dbReference>
<reference evidence="6 7" key="1">
    <citation type="submission" date="2023-01" db="EMBL/GenBank/DDBJ databases">
        <title>Analysis of 21 Apiospora genomes using comparative genomics revels a genus with tremendous synthesis potential of carbohydrate active enzymes and secondary metabolites.</title>
        <authorList>
            <person name="Sorensen T."/>
        </authorList>
    </citation>
    <scope>NUCLEOTIDE SEQUENCE [LARGE SCALE GENOMIC DNA]</scope>
    <source>
        <strain evidence="6 7">CBS 24483</strain>
    </source>
</reference>
<dbReference type="Gene3D" id="3.40.50.720">
    <property type="entry name" value="NAD(P)-binding Rossmann-like Domain"/>
    <property type="match status" value="1"/>
</dbReference>
<dbReference type="Gene3D" id="3.40.50.12780">
    <property type="entry name" value="N-terminal domain of ligase-like"/>
    <property type="match status" value="1"/>
</dbReference>